<keyword evidence="1" id="KW-0472">Membrane</keyword>
<dbReference type="Proteomes" id="UP000294656">
    <property type="component" value="Unassembled WGS sequence"/>
</dbReference>
<sequence>MRLDYPLELINSKLPKKQPSYYQKWLIGLFIGIIACLFVLLMAEASESTISLVLGAVCALMFVVFFVFGLSKLYNDESDGRDFISVYLPPLTASPIFNSAYGWLKRFNRWFLVVFSYMVLAMVLLIIVSVGYASVKS</sequence>
<dbReference type="RefSeq" id="WP_133505197.1">
    <property type="nucleotide sequence ID" value="NZ_SNXC01000016.1"/>
</dbReference>
<feature type="transmembrane region" description="Helical" evidence="1">
    <location>
        <begin position="21"/>
        <end position="43"/>
    </location>
</feature>
<keyword evidence="1" id="KW-0812">Transmembrane</keyword>
<gene>
    <name evidence="2" type="ORF">DFP79_3513</name>
</gene>
<protein>
    <submittedName>
        <fullName evidence="2">Uncharacterized protein</fullName>
    </submittedName>
</protein>
<dbReference type="OrthoDB" id="10008527at2"/>
<organism evidence="2 3">
    <name type="scientific">Marinomonas balearica</name>
    <dbReference type="NCBI Taxonomy" id="491947"/>
    <lineage>
        <taxon>Bacteria</taxon>
        <taxon>Pseudomonadati</taxon>
        <taxon>Pseudomonadota</taxon>
        <taxon>Gammaproteobacteria</taxon>
        <taxon>Oceanospirillales</taxon>
        <taxon>Oceanospirillaceae</taxon>
        <taxon>Marinomonas</taxon>
    </lineage>
</organism>
<feature type="transmembrane region" description="Helical" evidence="1">
    <location>
        <begin position="83"/>
        <end position="104"/>
    </location>
</feature>
<evidence type="ECO:0000313" key="3">
    <source>
        <dbReference type="Proteomes" id="UP000294656"/>
    </source>
</evidence>
<dbReference type="EMBL" id="SNXC01000016">
    <property type="protein sequence ID" value="TDO95582.1"/>
    <property type="molecule type" value="Genomic_DNA"/>
</dbReference>
<evidence type="ECO:0000256" key="1">
    <source>
        <dbReference type="SAM" id="Phobius"/>
    </source>
</evidence>
<evidence type="ECO:0000313" key="2">
    <source>
        <dbReference type="EMBL" id="TDO95582.1"/>
    </source>
</evidence>
<keyword evidence="1" id="KW-1133">Transmembrane helix</keyword>
<feature type="transmembrane region" description="Helical" evidence="1">
    <location>
        <begin position="110"/>
        <end position="135"/>
    </location>
</feature>
<dbReference type="AlphaFoldDB" id="A0A4V3CFX9"/>
<reference evidence="2 3" key="1">
    <citation type="submission" date="2019-03" db="EMBL/GenBank/DDBJ databases">
        <title>Genomic Encyclopedia of Type Strains, Phase III (KMG-III): the genomes of soil and plant-associated and newly described type strains.</title>
        <authorList>
            <person name="Whitman W."/>
        </authorList>
    </citation>
    <scope>NUCLEOTIDE SEQUENCE [LARGE SCALE GENOMIC DNA]</scope>
    <source>
        <strain evidence="2 3">CECT 7378</strain>
    </source>
</reference>
<proteinExistence type="predicted"/>
<feature type="transmembrane region" description="Helical" evidence="1">
    <location>
        <begin position="49"/>
        <end position="71"/>
    </location>
</feature>
<accession>A0A4V3CFX9</accession>
<name>A0A4V3CFX9_9GAMM</name>
<comment type="caution">
    <text evidence="2">The sequence shown here is derived from an EMBL/GenBank/DDBJ whole genome shotgun (WGS) entry which is preliminary data.</text>
</comment>
<keyword evidence="3" id="KW-1185">Reference proteome</keyword>